<sequence>MFSSIETIRANVVVVQQFPESVGTVSGKVSSLQSAAMLVAPWAAAGLMPYLSMSALFILDGGLGLLVLGTISGIAYWNRRQGQSAEVTGAAPHI</sequence>
<dbReference type="InterPro" id="IPR036259">
    <property type="entry name" value="MFS_trans_sf"/>
</dbReference>
<keyword evidence="1" id="KW-0472">Membrane</keyword>
<organism evidence="2 3">
    <name type="scientific">Burkholderia singularis</name>
    <dbReference type="NCBI Taxonomy" id="1503053"/>
    <lineage>
        <taxon>Bacteria</taxon>
        <taxon>Pseudomonadati</taxon>
        <taxon>Pseudomonadota</taxon>
        <taxon>Betaproteobacteria</taxon>
        <taxon>Burkholderiales</taxon>
        <taxon>Burkholderiaceae</taxon>
        <taxon>Burkholderia</taxon>
        <taxon>pseudomallei group</taxon>
    </lineage>
</organism>
<dbReference type="EMBL" id="LOWA01000006">
    <property type="protein sequence ID" value="KVE30297.1"/>
    <property type="molecule type" value="Genomic_DNA"/>
</dbReference>
<dbReference type="SUPFAM" id="SSF103473">
    <property type="entry name" value="MFS general substrate transporter"/>
    <property type="match status" value="1"/>
</dbReference>
<keyword evidence="1" id="KW-0812">Transmembrane</keyword>
<proteinExistence type="predicted"/>
<dbReference type="AlphaFoldDB" id="A0A103E8F7"/>
<evidence type="ECO:0000256" key="1">
    <source>
        <dbReference type="SAM" id="Phobius"/>
    </source>
</evidence>
<dbReference type="Proteomes" id="UP000062788">
    <property type="component" value="Unassembled WGS sequence"/>
</dbReference>
<evidence type="ECO:0000313" key="3">
    <source>
        <dbReference type="Proteomes" id="UP000062788"/>
    </source>
</evidence>
<keyword evidence="1" id="KW-1133">Transmembrane helix</keyword>
<accession>A0A103E8F7</accession>
<gene>
    <name evidence="2" type="ORF">WS67_03350</name>
</gene>
<comment type="caution">
    <text evidence="2">The sequence shown here is derived from an EMBL/GenBank/DDBJ whole genome shotgun (WGS) entry which is preliminary data.</text>
</comment>
<keyword evidence="3" id="KW-1185">Reference proteome</keyword>
<name>A0A103E8F7_9BURK</name>
<feature type="transmembrane region" description="Helical" evidence="1">
    <location>
        <begin position="55"/>
        <end position="77"/>
    </location>
</feature>
<evidence type="ECO:0000313" key="2">
    <source>
        <dbReference type="EMBL" id="KVE30297.1"/>
    </source>
</evidence>
<reference evidence="2 3" key="1">
    <citation type="submission" date="2015-11" db="EMBL/GenBank/DDBJ databases">
        <title>Expanding the genomic diversity of Burkholderia species for the development of highly accurate diagnostics.</title>
        <authorList>
            <person name="Sahl J."/>
            <person name="Keim P."/>
            <person name="Wagner D."/>
        </authorList>
    </citation>
    <scope>NUCLEOTIDE SEQUENCE [LARGE SCALE GENOMIC DNA]</scope>
    <source>
        <strain evidence="2 3">TSV85</strain>
    </source>
</reference>
<protein>
    <submittedName>
        <fullName evidence="2">Uncharacterized protein</fullName>
    </submittedName>
</protein>